<evidence type="ECO:0000256" key="1">
    <source>
        <dbReference type="SAM" id="SignalP"/>
    </source>
</evidence>
<protein>
    <recommendedName>
        <fullName evidence="4">DUF3570 domain-containing protein</fullName>
    </recommendedName>
</protein>
<comment type="caution">
    <text evidence="2">The sequence shown here is derived from an EMBL/GenBank/DDBJ whole genome shotgun (WGS) entry which is preliminary data.</text>
</comment>
<evidence type="ECO:0008006" key="4">
    <source>
        <dbReference type="Google" id="ProtNLM"/>
    </source>
</evidence>
<dbReference type="EMBL" id="QMFY01000001">
    <property type="protein sequence ID" value="RAW02637.1"/>
    <property type="molecule type" value="Genomic_DNA"/>
</dbReference>
<dbReference type="InterPro" id="IPR021953">
    <property type="entry name" value="DUF3570"/>
</dbReference>
<feature type="chain" id="PRO_5016776022" description="DUF3570 domain-containing protein" evidence="1">
    <location>
        <begin position="20"/>
        <end position="397"/>
    </location>
</feature>
<dbReference type="Pfam" id="PF12094">
    <property type="entry name" value="DUF3570"/>
    <property type="match status" value="1"/>
</dbReference>
<name>A0A364Y6N7_9BACT</name>
<dbReference type="Proteomes" id="UP000251889">
    <property type="component" value="Unassembled WGS sequence"/>
</dbReference>
<dbReference type="AlphaFoldDB" id="A0A364Y6N7"/>
<evidence type="ECO:0000313" key="2">
    <source>
        <dbReference type="EMBL" id="RAW02637.1"/>
    </source>
</evidence>
<gene>
    <name evidence="2" type="ORF">DQQ10_00565</name>
</gene>
<accession>A0A364Y6N7</accession>
<dbReference type="RefSeq" id="WP_112744854.1">
    <property type="nucleotide sequence ID" value="NZ_QMFY01000001.1"/>
</dbReference>
<dbReference type="OrthoDB" id="5450709at2"/>
<keyword evidence="3" id="KW-1185">Reference proteome</keyword>
<reference evidence="2 3" key="1">
    <citation type="submission" date="2018-06" db="EMBL/GenBank/DDBJ databases">
        <title>Chryseolinea flavus sp. nov., a member of the phylum Bacteroidetes isolated from soil.</title>
        <authorList>
            <person name="Li Y."/>
            <person name="Wang J."/>
        </authorList>
    </citation>
    <scope>NUCLEOTIDE SEQUENCE [LARGE SCALE GENOMIC DNA]</scope>
    <source>
        <strain evidence="2 3">SDU1-6</strain>
    </source>
</reference>
<proteinExistence type="predicted"/>
<organism evidence="2 3">
    <name type="scientific">Pseudochryseolinea flava</name>
    <dbReference type="NCBI Taxonomy" id="2059302"/>
    <lineage>
        <taxon>Bacteria</taxon>
        <taxon>Pseudomonadati</taxon>
        <taxon>Bacteroidota</taxon>
        <taxon>Cytophagia</taxon>
        <taxon>Cytophagales</taxon>
        <taxon>Fulvivirgaceae</taxon>
        <taxon>Pseudochryseolinea</taxon>
    </lineage>
</organism>
<feature type="signal peptide" evidence="1">
    <location>
        <begin position="1"/>
        <end position="19"/>
    </location>
</feature>
<evidence type="ECO:0000313" key="3">
    <source>
        <dbReference type="Proteomes" id="UP000251889"/>
    </source>
</evidence>
<sequence length="397" mass="45109">MKKRYIVVGLLAAFLSAKAQQTEAPYTKQSLRSKDVSLLMSFYTQDNDHSAVTGGIGTEDLQVYATSLSMAWIQDSVHTITLDGGADIISSASTDNINFVFSSASREDVRSHVNLSYDRVLKNNFSAGVNGAFSIESDYTSFGLGANVAHVSADQSRSLGASIQGFADDLRWGRLDNGRAQKLLYPSELRYKEWFDEHNRYSVNAEIYFHQTISKRTTLGFYPGFVFQQGLLSTPFHRVYFEDNALRVEVLPDTRIKIPIGVELNTFLGFKTILKASYRFYWDDFGISAHTLSVDAPYKMSRVWTLLPSVRFYTQSASDYFKPYKAHAPAEDFYTSDYDLSQFESVKVGMGFRYAPFIVKKRRTFEEIEFRYSVYGRSDGLVAHMMSLFLSYAKQRK</sequence>
<keyword evidence="1" id="KW-0732">Signal</keyword>